<dbReference type="RGD" id="71026">
    <property type="gene designation" value="Rpsa"/>
</dbReference>
<comment type="similarity">
    <text evidence="2 8">Belongs to the universal ribosomal protein uS2 family.</text>
</comment>
<evidence type="ECO:0000259" key="10">
    <source>
        <dbReference type="Pfam" id="PF16122"/>
    </source>
</evidence>
<comment type="subunit">
    <text evidence="7">Monomer (37LRP) and homodimer (67LR). Component of the small ribosomal subunit. Mature ribosomes consist of a small (40S) and a large (60S) subunit. The 40S subunit contains about 33 different proteins and 1 molecule of RNA (18S). The 60S subunit contains about 49 different proteins and 3 molecules of RNA (28S, 5.8S and 5S). Interacts with RPS21. Interacts with several laminins including at least LAMB1. Interacts with MDK. The mature dimeric form interacts with PPP1R16B (via its fourth ankyrin repeat). Interacts with PPP1CA only in the presence of PPP1R16B.</text>
</comment>
<dbReference type="NCBIfam" id="TIGR01012">
    <property type="entry name" value="uS2_euk_arch"/>
    <property type="match status" value="1"/>
</dbReference>
<name>A0A8I5ZNX8_RAT</name>
<reference evidence="11" key="3">
    <citation type="submission" date="2025-09" db="UniProtKB">
        <authorList>
            <consortium name="Ensembl"/>
        </authorList>
    </citation>
    <scope>IDENTIFICATION</scope>
    <source>
        <strain evidence="11">Brown Norway</strain>
    </source>
</reference>
<feature type="domain" description="Small ribosomal subunit protein uS2 C-terminal" evidence="10">
    <location>
        <begin position="238"/>
        <end position="331"/>
    </location>
</feature>
<evidence type="ECO:0000256" key="4">
    <source>
        <dbReference type="ARBA" id="ARBA00022980"/>
    </source>
</evidence>
<dbReference type="Gene3D" id="3.40.50.10490">
    <property type="entry name" value="Glucose-6-phosphate isomerase like protein, domain 1"/>
    <property type="match status" value="1"/>
</dbReference>
<comment type="subcellular location">
    <subcellularLocation>
        <location evidence="1">Cytoplasm</location>
    </subcellularLocation>
</comment>
<evidence type="ECO:0000256" key="8">
    <source>
        <dbReference type="RuleBase" id="RU003631"/>
    </source>
</evidence>
<dbReference type="Proteomes" id="UP000002494">
    <property type="component" value="Chromosome 8"/>
</dbReference>
<keyword evidence="14" id="KW-1267">Proteomics identification</keyword>
<evidence type="ECO:0000256" key="1">
    <source>
        <dbReference type="ARBA" id="ARBA00004496"/>
    </source>
</evidence>
<keyword evidence="5 8" id="KW-0687">Ribonucleoprotein</keyword>
<dbReference type="PRINTS" id="PR00395">
    <property type="entry name" value="RIBOSOMALS2"/>
</dbReference>
<dbReference type="Pfam" id="PF16122">
    <property type="entry name" value="40S_SA_C"/>
    <property type="match status" value="1"/>
</dbReference>
<accession>A0A8I5ZNX8</accession>
<evidence type="ECO:0000256" key="6">
    <source>
        <dbReference type="ARBA" id="ARBA00035401"/>
    </source>
</evidence>
<evidence type="ECO:0000313" key="11">
    <source>
        <dbReference type="Ensembl" id="ENSRNOP00000079637.1"/>
    </source>
</evidence>
<keyword evidence="3" id="KW-0963">Cytoplasm</keyword>
<gene>
    <name evidence="11 13" type="primary">Rpsa</name>
</gene>
<dbReference type="InterPro" id="IPR023591">
    <property type="entry name" value="Ribosomal_uS2_flav_dom_sf"/>
</dbReference>
<dbReference type="CDD" id="cd01425">
    <property type="entry name" value="RPS2"/>
    <property type="match status" value="1"/>
</dbReference>
<dbReference type="InterPro" id="IPR032281">
    <property type="entry name" value="Ribosomal_uS2_C"/>
</dbReference>
<dbReference type="GeneTree" id="ENSGT00950000183099"/>
<evidence type="ECO:0000313" key="13">
    <source>
        <dbReference type="RGD" id="71026"/>
    </source>
</evidence>
<protein>
    <recommendedName>
        <fullName evidence="6">40S ribosomal protein SA</fullName>
    </recommendedName>
</protein>
<evidence type="ECO:0000256" key="3">
    <source>
        <dbReference type="ARBA" id="ARBA00022490"/>
    </source>
</evidence>
<organism evidence="11 12">
    <name type="scientific">Rattus norvegicus</name>
    <name type="common">Rat</name>
    <dbReference type="NCBI Taxonomy" id="10116"/>
    <lineage>
        <taxon>Eukaryota</taxon>
        <taxon>Metazoa</taxon>
        <taxon>Chordata</taxon>
        <taxon>Craniata</taxon>
        <taxon>Vertebrata</taxon>
        <taxon>Euteleostomi</taxon>
        <taxon>Mammalia</taxon>
        <taxon>Eutheria</taxon>
        <taxon>Euarchontoglires</taxon>
        <taxon>Glires</taxon>
        <taxon>Rodentia</taxon>
        <taxon>Myomorpha</taxon>
        <taxon>Muroidea</taxon>
        <taxon>Muridae</taxon>
        <taxon>Murinae</taxon>
        <taxon>Rattus</taxon>
    </lineage>
</organism>
<evidence type="ECO:0000256" key="5">
    <source>
        <dbReference type="ARBA" id="ARBA00023274"/>
    </source>
</evidence>
<dbReference type="FunFam" id="3.40.50.10490:FF:000012">
    <property type="entry name" value="40S ribosomal protein SA"/>
    <property type="match status" value="1"/>
</dbReference>
<dbReference type="InterPro" id="IPR018130">
    <property type="entry name" value="Ribosomal_uS2_CS"/>
</dbReference>
<evidence type="ECO:0000313" key="12">
    <source>
        <dbReference type="Proteomes" id="UP000002494"/>
    </source>
</evidence>
<dbReference type="GO" id="GO:0006412">
    <property type="term" value="P:translation"/>
    <property type="evidence" value="ECO:0007669"/>
    <property type="project" value="InterPro"/>
</dbReference>
<sequence length="331" mass="36621">WSLPHTHTLLSCSVPLQSNEVSKSGPPTLKIHLWLGVVVPLILVLKRQTGKSLISLFCRQPGFHRPCLGKAPTRIPFAGLGIYIINLKRTWEKLLLAARAIVAIENPADVSVISSRNTGQRAVLKFAAATGATPIAGRFTPGTFTNQIQAAFREPRLLVVTDPRADHQPLTEASYVNLPTIALCNTDSPLRYVDIAIPCNNKGAHSVGLMWWMLAREVLRMRGTISREHPWEVMPDLYFYRDPEEIEKEEQAAAEKAVTKEEFQGEWTAPAPEFTAAQPEVADWSEGVQVPSVPIQQFPTEDWSAQPATEDWSAAPTAQATEWVGATTEWS</sequence>
<dbReference type="PROSITE" id="PS00963">
    <property type="entry name" value="RIBOSOMAL_S2_2"/>
    <property type="match status" value="1"/>
</dbReference>
<dbReference type="OrthoDB" id="9593289at2759"/>
<dbReference type="Pfam" id="PF00318">
    <property type="entry name" value="Ribosomal_S2"/>
    <property type="match status" value="1"/>
</dbReference>
<dbReference type="Ensembl" id="ENSRNOT00000098711.2">
    <property type="protein sequence ID" value="ENSRNOP00000079637.1"/>
    <property type="gene ID" value="ENSRNOG00000018645.7"/>
</dbReference>
<reference evidence="11" key="2">
    <citation type="submission" date="2025-08" db="UniProtKB">
        <authorList>
            <consortium name="Ensembl"/>
        </authorList>
    </citation>
    <scope>IDENTIFICATION</scope>
    <source>
        <strain evidence="11">Brown Norway</strain>
    </source>
</reference>
<dbReference type="SUPFAM" id="SSF52313">
    <property type="entry name" value="Ribosomal protein S2"/>
    <property type="match status" value="1"/>
</dbReference>
<dbReference type="AlphaFoldDB" id="A0A8I5ZNX8"/>
<keyword evidence="12" id="KW-1185">Reference proteome</keyword>
<dbReference type="InterPro" id="IPR001865">
    <property type="entry name" value="Ribosomal_uS2"/>
</dbReference>
<dbReference type="HAMAP" id="MF_03015">
    <property type="entry name" value="Ribosomal_S2_euk"/>
    <property type="match status" value="1"/>
</dbReference>
<evidence type="ECO:0000256" key="7">
    <source>
        <dbReference type="ARBA" id="ARBA00062415"/>
    </source>
</evidence>
<feature type="region of interest" description="Disordered" evidence="9">
    <location>
        <begin position="302"/>
        <end position="331"/>
    </location>
</feature>
<dbReference type="GO" id="GO:0003735">
    <property type="term" value="F:structural constituent of ribosome"/>
    <property type="evidence" value="ECO:0007669"/>
    <property type="project" value="InterPro"/>
</dbReference>
<evidence type="ECO:0000256" key="9">
    <source>
        <dbReference type="SAM" id="MobiDB-lite"/>
    </source>
</evidence>
<dbReference type="InterPro" id="IPR027498">
    <property type="entry name" value="Ribosomal_uS2_euk"/>
</dbReference>
<dbReference type="PANTHER" id="PTHR11489">
    <property type="entry name" value="40S RIBOSOMAL PROTEIN SA"/>
    <property type="match status" value="1"/>
</dbReference>
<evidence type="ECO:0007829" key="14">
    <source>
        <dbReference type="PeptideAtlas" id="A0A8I5ZNX8"/>
    </source>
</evidence>
<dbReference type="GO" id="GO:0022627">
    <property type="term" value="C:cytosolic small ribosomal subunit"/>
    <property type="evidence" value="ECO:0007669"/>
    <property type="project" value="UniProtKB-ARBA"/>
</dbReference>
<proteinExistence type="evidence at protein level"/>
<keyword evidence="4 8" id="KW-0689">Ribosomal protein</keyword>
<dbReference type="InterPro" id="IPR005707">
    <property type="entry name" value="Ribosomal_uS2_euk/arc"/>
</dbReference>
<reference evidence="11" key="1">
    <citation type="submission" date="2024-01" db="EMBL/GenBank/DDBJ databases">
        <title>GRCr8: a new rat reference genome assembly contstructed from accurate long reads and long range scaffolding.</title>
        <authorList>
            <person name="Doris P.A."/>
            <person name="Kalbfleisch T."/>
            <person name="Li K."/>
            <person name="Howe K."/>
            <person name="Wood J."/>
        </authorList>
    </citation>
    <scope>NUCLEOTIDE SEQUENCE [LARGE SCALE GENOMIC DNA]</scope>
    <source>
        <strain evidence="11">Brown Norway</strain>
    </source>
</reference>
<evidence type="ECO:0000256" key="2">
    <source>
        <dbReference type="ARBA" id="ARBA00006242"/>
    </source>
</evidence>